<name>A0A1L8CLT9_9PROT</name>
<dbReference type="AlphaFoldDB" id="A0A1L8CLT9"/>
<evidence type="ECO:0000313" key="1">
    <source>
        <dbReference type="EMBL" id="GAV19890.1"/>
    </source>
</evidence>
<reference evidence="1 2" key="1">
    <citation type="journal article" date="2017" name="Arch. Microbiol.">
        <title>Mariprofundus micogutta sp. nov., a novel iron-oxidizing zetaproteobacterium isolated from a deep-sea hydrothermal field at the Bayonnaise knoll of the Izu-Ogasawara arc, and a description of Mariprofundales ord. nov. and Zetaproteobacteria classis nov.</title>
        <authorList>
            <person name="Makita H."/>
            <person name="Tanaka E."/>
            <person name="Mitsunobu S."/>
            <person name="Miyazaki M."/>
            <person name="Nunoura T."/>
            <person name="Uematsu K."/>
            <person name="Takaki Y."/>
            <person name="Nishi S."/>
            <person name="Shimamura S."/>
            <person name="Takai K."/>
        </authorList>
    </citation>
    <scope>NUCLEOTIDE SEQUENCE [LARGE SCALE GENOMIC DNA]</scope>
    <source>
        <strain evidence="1 2">ET2</strain>
    </source>
</reference>
<dbReference type="GO" id="GO:0032259">
    <property type="term" value="P:methylation"/>
    <property type="evidence" value="ECO:0007669"/>
    <property type="project" value="UniProtKB-KW"/>
</dbReference>
<dbReference type="Pfam" id="PF13489">
    <property type="entry name" value="Methyltransf_23"/>
    <property type="match status" value="1"/>
</dbReference>
<dbReference type="InterPro" id="IPR029063">
    <property type="entry name" value="SAM-dependent_MTases_sf"/>
</dbReference>
<sequence>MPFDSMKKYDKCPVCSSTIKQWRLKKVGEDNYEIDKCPSCGYAFINPRPSMSFLMDFYSNNECRVDNATVKESKSLNSVLLREQDDPNTTVDARRMIDSIKKLHTSEHNNKFLDVGCGYGFFSKQALDSGFDVISLELGGNEREISEEMTGLRPQACSYEEFECSPNSLSVILMSQILEHVFDVNQWIEKAHTSLVHDGILAIALPNYSSIFRKLLQENDPFICPPEHLNFFSPMSLTRLLENHGFVVEKIQWVSNIPKRTFEKRLTGFLKPLVPAVSIASSASLKLVDALHLGMMINVYGRKAN</sequence>
<keyword evidence="2" id="KW-1185">Reference proteome</keyword>
<dbReference type="EMBL" id="BDFD01000005">
    <property type="protein sequence ID" value="GAV19890.1"/>
    <property type="molecule type" value="Genomic_DNA"/>
</dbReference>
<dbReference type="OrthoDB" id="5292242at2"/>
<dbReference type="Gene3D" id="3.40.50.150">
    <property type="entry name" value="Vaccinia Virus protein VP39"/>
    <property type="match status" value="1"/>
</dbReference>
<evidence type="ECO:0000313" key="2">
    <source>
        <dbReference type="Proteomes" id="UP000231632"/>
    </source>
</evidence>
<keyword evidence="1" id="KW-0808">Transferase</keyword>
<dbReference type="RefSeq" id="WP_143144877.1">
    <property type="nucleotide sequence ID" value="NZ_BDFD01000005.1"/>
</dbReference>
<dbReference type="SUPFAM" id="SSF53335">
    <property type="entry name" value="S-adenosyl-L-methionine-dependent methyltransferases"/>
    <property type="match status" value="1"/>
</dbReference>
<keyword evidence="1" id="KW-0489">Methyltransferase</keyword>
<organism evidence="1 2">
    <name type="scientific">Mariprofundus micogutta</name>
    <dbReference type="NCBI Taxonomy" id="1921010"/>
    <lineage>
        <taxon>Bacteria</taxon>
        <taxon>Pseudomonadati</taxon>
        <taxon>Pseudomonadota</taxon>
        <taxon>Candidatius Mariprofundia</taxon>
        <taxon>Mariprofundales</taxon>
        <taxon>Mariprofundaceae</taxon>
        <taxon>Mariprofundus</taxon>
    </lineage>
</organism>
<gene>
    <name evidence="1" type="ORF">MMIC_P0848</name>
</gene>
<dbReference type="Proteomes" id="UP000231632">
    <property type="component" value="Unassembled WGS sequence"/>
</dbReference>
<dbReference type="PANTHER" id="PTHR43861:SF6">
    <property type="entry name" value="METHYLTRANSFERASE TYPE 11"/>
    <property type="match status" value="1"/>
</dbReference>
<dbReference type="PANTHER" id="PTHR43861">
    <property type="entry name" value="TRANS-ACONITATE 2-METHYLTRANSFERASE-RELATED"/>
    <property type="match status" value="1"/>
</dbReference>
<dbReference type="CDD" id="cd02440">
    <property type="entry name" value="AdoMet_MTases"/>
    <property type="match status" value="1"/>
</dbReference>
<comment type="caution">
    <text evidence="1">The sequence shown here is derived from an EMBL/GenBank/DDBJ whole genome shotgun (WGS) entry which is preliminary data.</text>
</comment>
<keyword evidence="1" id="KW-0830">Ubiquinone</keyword>
<protein>
    <submittedName>
        <fullName evidence="1">Bifunctional 3-demethylubiquinone-9 3-methyltransferase/ 2-octaprenyl-6-hydroxy phenol methylase</fullName>
    </submittedName>
</protein>
<dbReference type="STRING" id="1921010.MMIC_P0848"/>
<proteinExistence type="predicted"/>
<accession>A0A1L8CLT9</accession>
<dbReference type="GO" id="GO:0008168">
    <property type="term" value="F:methyltransferase activity"/>
    <property type="evidence" value="ECO:0007669"/>
    <property type="project" value="UniProtKB-KW"/>
</dbReference>